<proteinExistence type="predicted"/>
<dbReference type="Gramene" id="TKW07386">
    <property type="protein sequence ID" value="TKW07386"/>
    <property type="gene ID" value="SEVIR_7G302966v2"/>
</dbReference>
<dbReference type="EMBL" id="CM016558">
    <property type="protein sequence ID" value="TKW07386.1"/>
    <property type="molecule type" value="Genomic_DNA"/>
</dbReference>
<sequence length="75" mass="7982">MALVPKPNCRPDLRIYNPSFKSEYPSPREQSEHRSIAPAAHNPQLLLRGAGAAQPQVEALRASSTAGASAWASSA</sequence>
<organism evidence="2 3">
    <name type="scientific">Setaria viridis</name>
    <name type="common">Green bristlegrass</name>
    <name type="synonym">Setaria italica subsp. viridis</name>
    <dbReference type="NCBI Taxonomy" id="4556"/>
    <lineage>
        <taxon>Eukaryota</taxon>
        <taxon>Viridiplantae</taxon>
        <taxon>Streptophyta</taxon>
        <taxon>Embryophyta</taxon>
        <taxon>Tracheophyta</taxon>
        <taxon>Spermatophyta</taxon>
        <taxon>Magnoliopsida</taxon>
        <taxon>Liliopsida</taxon>
        <taxon>Poales</taxon>
        <taxon>Poaceae</taxon>
        <taxon>PACMAD clade</taxon>
        <taxon>Panicoideae</taxon>
        <taxon>Panicodae</taxon>
        <taxon>Paniceae</taxon>
        <taxon>Cenchrinae</taxon>
        <taxon>Setaria</taxon>
    </lineage>
</organism>
<evidence type="ECO:0000256" key="1">
    <source>
        <dbReference type="SAM" id="MobiDB-lite"/>
    </source>
</evidence>
<gene>
    <name evidence="2" type="ORF">SEVIR_7G302966v2</name>
</gene>
<keyword evidence="3" id="KW-1185">Reference proteome</keyword>
<name>A0A4V6D4Q2_SETVI</name>
<protein>
    <submittedName>
        <fullName evidence="2">Uncharacterized protein</fullName>
    </submittedName>
</protein>
<dbReference type="AlphaFoldDB" id="A0A4V6D4Q2"/>
<feature type="region of interest" description="Disordered" evidence="1">
    <location>
        <begin position="14"/>
        <end position="45"/>
    </location>
</feature>
<reference evidence="2" key="1">
    <citation type="submission" date="2019-03" db="EMBL/GenBank/DDBJ databases">
        <title>WGS assembly of Setaria viridis.</title>
        <authorList>
            <person name="Huang P."/>
            <person name="Jenkins J."/>
            <person name="Grimwood J."/>
            <person name="Barry K."/>
            <person name="Healey A."/>
            <person name="Mamidi S."/>
            <person name="Sreedasyam A."/>
            <person name="Shu S."/>
            <person name="Feldman M."/>
            <person name="Wu J."/>
            <person name="Yu Y."/>
            <person name="Chen C."/>
            <person name="Johnson J."/>
            <person name="Rokhsar D."/>
            <person name="Baxter I."/>
            <person name="Schmutz J."/>
            <person name="Brutnell T."/>
            <person name="Kellogg E."/>
        </authorList>
    </citation>
    <scope>NUCLEOTIDE SEQUENCE [LARGE SCALE GENOMIC DNA]</scope>
</reference>
<evidence type="ECO:0000313" key="2">
    <source>
        <dbReference type="EMBL" id="TKW07386.1"/>
    </source>
</evidence>
<accession>A0A4V6D4Q2</accession>
<dbReference type="Proteomes" id="UP000298652">
    <property type="component" value="Chromosome 7"/>
</dbReference>
<evidence type="ECO:0000313" key="3">
    <source>
        <dbReference type="Proteomes" id="UP000298652"/>
    </source>
</evidence>